<feature type="transmembrane region" description="Helical" evidence="1">
    <location>
        <begin position="33"/>
        <end position="51"/>
    </location>
</feature>
<gene>
    <name evidence="2" type="ORF">LIER_24233</name>
</gene>
<protein>
    <submittedName>
        <fullName evidence="2">Uncharacterized protein</fullName>
    </submittedName>
</protein>
<feature type="transmembrane region" description="Helical" evidence="1">
    <location>
        <begin position="211"/>
        <end position="233"/>
    </location>
</feature>
<keyword evidence="1" id="KW-0472">Membrane</keyword>
<accession>A0AAV3R1U8</accession>
<evidence type="ECO:0000313" key="2">
    <source>
        <dbReference type="EMBL" id="GAA0169845.1"/>
    </source>
</evidence>
<evidence type="ECO:0000313" key="3">
    <source>
        <dbReference type="Proteomes" id="UP001454036"/>
    </source>
</evidence>
<dbReference type="PANTHER" id="PTHR34116">
    <property type="entry name" value="PLASMINOGEN ACTIVATOR INHIBITOR"/>
    <property type="match status" value="1"/>
</dbReference>
<dbReference type="AlphaFoldDB" id="A0AAV3R1U8"/>
<feature type="transmembrane region" description="Helical" evidence="1">
    <location>
        <begin position="116"/>
        <end position="140"/>
    </location>
</feature>
<feature type="transmembrane region" description="Helical" evidence="1">
    <location>
        <begin position="170"/>
        <end position="191"/>
    </location>
</feature>
<feature type="transmembrane region" description="Helical" evidence="1">
    <location>
        <begin position="83"/>
        <end position="104"/>
    </location>
</feature>
<feature type="transmembrane region" description="Helical" evidence="1">
    <location>
        <begin position="239"/>
        <end position="264"/>
    </location>
</feature>
<feature type="transmembrane region" description="Helical" evidence="1">
    <location>
        <begin position="6"/>
        <end position="21"/>
    </location>
</feature>
<comment type="caution">
    <text evidence="2">The sequence shown here is derived from an EMBL/GenBank/DDBJ whole genome shotgun (WGS) entry which is preliminary data.</text>
</comment>
<reference evidence="2 3" key="1">
    <citation type="submission" date="2024-01" db="EMBL/GenBank/DDBJ databases">
        <title>The complete chloroplast genome sequence of Lithospermum erythrorhizon: insights into the phylogenetic relationship among Boraginaceae species and the maternal lineages of purple gromwells.</title>
        <authorList>
            <person name="Okada T."/>
            <person name="Watanabe K."/>
        </authorList>
    </citation>
    <scope>NUCLEOTIDE SEQUENCE [LARGE SCALE GENOMIC DNA]</scope>
</reference>
<evidence type="ECO:0000256" key="1">
    <source>
        <dbReference type="SAM" id="Phobius"/>
    </source>
</evidence>
<sequence length="300" mass="34218">MIFAFIVLSILCMSFIFHLRLKSQRLHHLQNFNSVWLVRLALITFAMVWAINEVIRLPFLRRKYQYKFLPFLTLTEQSNLCKIHVVLSFGFLQPGFLIALLFLVNKSIQKQNRYCIWPFASICAMCCPLIILQIFVVSYSPLEDYVPTFMHISSILSSDLNGNKMIFCSYPLFSCIIFAGFAIAYSLAFTLSSWRVMEFVINKSIRGRINVLSFTVMICLPVQILCLGISPLWMPQDPVYCLVALVMFLDVAFCMAVGQIILVLKPIADALAAGGECCSWRPEITLGHDDVLDNGRRGRI</sequence>
<dbReference type="EMBL" id="BAABME010006996">
    <property type="protein sequence ID" value="GAA0169845.1"/>
    <property type="molecule type" value="Genomic_DNA"/>
</dbReference>
<dbReference type="Proteomes" id="UP001454036">
    <property type="component" value="Unassembled WGS sequence"/>
</dbReference>
<keyword evidence="1" id="KW-1133">Transmembrane helix</keyword>
<organism evidence="2 3">
    <name type="scientific">Lithospermum erythrorhizon</name>
    <name type="common">Purple gromwell</name>
    <name type="synonym">Lithospermum officinale var. erythrorhizon</name>
    <dbReference type="NCBI Taxonomy" id="34254"/>
    <lineage>
        <taxon>Eukaryota</taxon>
        <taxon>Viridiplantae</taxon>
        <taxon>Streptophyta</taxon>
        <taxon>Embryophyta</taxon>
        <taxon>Tracheophyta</taxon>
        <taxon>Spermatophyta</taxon>
        <taxon>Magnoliopsida</taxon>
        <taxon>eudicotyledons</taxon>
        <taxon>Gunneridae</taxon>
        <taxon>Pentapetalae</taxon>
        <taxon>asterids</taxon>
        <taxon>lamiids</taxon>
        <taxon>Boraginales</taxon>
        <taxon>Boraginaceae</taxon>
        <taxon>Boraginoideae</taxon>
        <taxon>Lithospermeae</taxon>
        <taxon>Lithospermum</taxon>
    </lineage>
</organism>
<dbReference type="PANTHER" id="PTHR34116:SF9">
    <property type="entry name" value="OS08G0346600 PROTEIN"/>
    <property type="match status" value="1"/>
</dbReference>
<proteinExistence type="predicted"/>
<keyword evidence="3" id="KW-1185">Reference proteome</keyword>
<keyword evidence="1" id="KW-0812">Transmembrane</keyword>
<name>A0AAV3R1U8_LITER</name>